<keyword evidence="10" id="KW-1185">Reference proteome</keyword>
<dbReference type="PROSITE" id="PS51529">
    <property type="entry name" value="CYSTATIN_FETUIN_A"/>
    <property type="match status" value="1"/>
</dbReference>
<evidence type="ECO:0000256" key="1">
    <source>
        <dbReference type="ARBA" id="ARBA00004613"/>
    </source>
</evidence>
<dbReference type="Gene3D" id="3.10.450.10">
    <property type="match status" value="2"/>
</dbReference>
<dbReference type="CDD" id="cd00042">
    <property type="entry name" value="CY"/>
    <property type="match status" value="1"/>
</dbReference>
<dbReference type="HOGENOM" id="CLU_052519_0_0_1"/>
<dbReference type="SMART" id="SM00043">
    <property type="entry name" value="CY"/>
    <property type="match status" value="2"/>
</dbReference>
<dbReference type="PANTHER" id="PTHR13814:SF6">
    <property type="entry name" value="ALPHA-2-HS-GLYCOPROTEIN"/>
    <property type="match status" value="1"/>
</dbReference>
<keyword evidence="4" id="KW-0677">Repeat</keyword>
<reference evidence="10" key="1">
    <citation type="submission" date="2011-08" db="EMBL/GenBank/DDBJ databases">
        <title>The draft genome of Latimeria chalumnae.</title>
        <authorList>
            <person name="Di Palma F."/>
            <person name="Alfoldi J."/>
            <person name="Johnson J."/>
            <person name="Berlin A."/>
            <person name="Gnerre S."/>
            <person name="Jaffe D."/>
            <person name="MacCallum I."/>
            <person name="Young S."/>
            <person name="Walker B.J."/>
            <person name="Lander E."/>
            <person name="Lindblad-Toh K."/>
        </authorList>
    </citation>
    <scope>NUCLEOTIDE SEQUENCE [LARGE SCALE GENOMIC DNA]</scope>
    <source>
        <strain evidence="10">Wild caught</strain>
    </source>
</reference>
<dbReference type="FunCoup" id="H3BE32">
    <property type="interactions" value="610"/>
</dbReference>
<dbReference type="Proteomes" id="UP000008672">
    <property type="component" value="Unassembled WGS sequence"/>
</dbReference>
<dbReference type="AlphaFoldDB" id="H3BE32"/>
<dbReference type="Pfam" id="PF00031">
    <property type="entry name" value="Cystatin"/>
    <property type="match status" value="2"/>
</dbReference>
<evidence type="ECO:0000313" key="10">
    <source>
        <dbReference type="Proteomes" id="UP000008672"/>
    </source>
</evidence>
<feature type="domain" description="Cystatin fetuin-A-type" evidence="8">
    <location>
        <begin position="23"/>
        <end position="136"/>
    </location>
</feature>
<dbReference type="OMA" id="HNDTHAS"/>
<name>H3BE32_LATCH</name>
<evidence type="ECO:0000259" key="8">
    <source>
        <dbReference type="PROSITE" id="PS51529"/>
    </source>
</evidence>
<gene>
    <name evidence="9" type="primary">AHSG</name>
</gene>
<evidence type="ECO:0000313" key="9">
    <source>
        <dbReference type="Ensembl" id="ENSLACP00000020153.1"/>
    </source>
</evidence>
<dbReference type="EMBL" id="AFYH01019103">
    <property type="status" value="NOT_ANNOTATED_CDS"/>
    <property type="molecule type" value="Genomic_DNA"/>
</dbReference>
<sequence length="252" mass="27314">LALLVMTQLLSCKAVGVDIGADQLHPRLLDCDSPEAEAAANFAVNAINAHHHHGYKFALNRIESLKVKARRPFGEAFEMELDLLETKCHVVDPTPFEQCAVRPVEEQAVEGDCDVTLLKVDGNFSVVTQTCKSAPDSSEKLLTTLPTLPKLLPLNSSIVINAVNASLKTFNSNSTQDHSFTLLEVGRAFIQHKAAGDAVVSEFAIVETNCSDNTLFSDHCEVLGEDVAHHGFCKSEILGNDVTVDCSVFDPQ</sequence>
<reference evidence="9" key="2">
    <citation type="submission" date="2025-08" db="UniProtKB">
        <authorList>
            <consortium name="Ensembl"/>
        </authorList>
    </citation>
    <scope>IDENTIFICATION</scope>
</reference>
<feature type="chain" id="PRO_5003580014" evidence="7">
    <location>
        <begin position="17"/>
        <end position="252"/>
    </location>
</feature>
<dbReference type="EMBL" id="AFYH01019105">
    <property type="status" value="NOT_ANNOTATED_CDS"/>
    <property type="molecule type" value="Genomic_DNA"/>
</dbReference>
<evidence type="ECO:0000256" key="5">
    <source>
        <dbReference type="ARBA" id="ARBA00023157"/>
    </source>
</evidence>
<protein>
    <submittedName>
        <fullName evidence="9">Alpha 2-HS glycoprotein</fullName>
    </submittedName>
</protein>
<evidence type="ECO:0000256" key="7">
    <source>
        <dbReference type="SAM" id="SignalP"/>
    </source>
</evidence>
<dbReference type="InterPro" id="IPR000010">
    <property type="entry name" value="Cystatin_dom"/>
</dbReference>
<dbReference type="GeneTree" id="ENSGT00950000182930"/>
<dbReference type="InterPro" id="IPR025760">
    <property type="entry name" value="Cystatin_Fetuin_A"/>
</dbReference>
<comment type="subcellular location">
    <subcellularLocation>
        <location evidence="1">Secreted</location>
    </subcellularLocation>
</comment>
<keyword evidence="3 7" id="KW-0732">Signal</keyword>
<dbReference type="Bgee" id="ENSLACG00000017712">
    <property type="expression patterns" value="Expressed in pelvic fin and 4 other cell types or tissues"/>
</dbReference>
<keyword evidence="2" id="KW-0964">Secreted</keyword>
<dbReference type="EMBL" id="AFYH01019104">
    <property type="status" value="NOT_ANNOTATED_CDS"/>
    <property type="molecule type" value="Genomic_DNA"/>
</dbReference>
<evidence type="ECO:0000256" key="4">
    <source>
        <dbReference type="ARBA" id="ARBA00022737"/>
    </source>
</evidence>
<evidence type="ECO:0000256" key="6">
    <source>
        <dbReference type="ARBA" id="ARBA00023180"/>
    </source>
</evidence>
<keyword evidence="6" id="KW-0325">Glycoprotein</keyword>
<organism evidence="9 10">
    <name type="scientific">Latimeria chalumnae</name>
    <name type="common">Coelacanth</name>
    <dbReference type="NCBI Taxonomy" id="7897"/>
    <lineage>
        <taxon>Eukaryota</taxon>
        <taxon>Metazoa</taxon>
        <taxon>Chordata</taxon>
        <taxon>Craniata</taxon>
        <taxon>Vertebrata</taxon>
        <taxon>Euteleostomi</taxon>
        <taxon>Coelacanthiformes</taxon>
        <taxon>Coelacanthidae</taxon>
        <taxon>Latimeria</taxon>
    </lineage>
</organism>
<dbReference type="FunFam" id="3.10.450.10:FF:000009">
    <property type="entry name" value="Alpha-2-HS-glycoprotein 2"/>
    <property type="match status" value="1"/>
</dbReference>
<evidence type="ECO:0000256" key="2">
    <source>
        <dbReference type="ARBA" id="ARBA00022525"/>
    </source>
</evidence>
<dbReference type="PANTHER" id="PTHR13814">
    <property type="entry name" value="FETUIN"/>
    <property type="match status" value="1"/>
</dbReference>
<evidence type="ECO:0000256" key="3">
    <source>
        <dbReference type="ARBA" id="ARBA00022729"/>
    </source>
</evidence>
<dbReference type="GO" id="GO:0031012">
    <property type="term" value="C:extracellular matrix"/>
    <property type="evidence" value="ECO:0007669"/>
    <property type="project" value="TreeGrafter"/>
</dbReference>
<dbReference type="GO" id="GO:0072562">
    <property type="term" value="C:blood microparticle"/>
    <property type="evidence" value="ECO:0007669"/>
    <property type="project" value="TreeGrafter"/>
</dbReference>
<accession>H3BE32</accession>
<dbReference type="InterPro" id="IPR046350">
    <property type="entry name" value="Cystatin_sf"/>
</dbReference>
<dbReference type="GO" id="GO:0004869">
    <property type="term" value="F:cysteine-type endopeptidase inhibitor activity"/>
    <property type="evidence" value="ECO:0007669"/>
    <property type="project" value="InterPro"/>
</dbReference>
<feature type="signal peptide" evidence="7">
    <location>
        <begin position="1"/>
        <end position="16"/>
    </location>
</feature>
<dbReference type="SUPFAM" id="SSF54403">
    <property type="entry name" value="Cystatin/monellin"/>
    <property type="match status" value="2"/>
</dbReference>
<dbReference type="STRING" id="7897.ENSLACP00000020153"/>
<reference evidence="9" key="3">
    <citation type="submission" date="2025-09" db="UniProtKB">
        <authorList>
            <consortium name="Ensembl"/>
        </authorList>
    </citation>
    <scope>IDENTIFICATION</scope>
</reference>
<proteinExistence type="predicted"/>
<keyword evidence="5" id="KW-1015">Disulfide bond</keyword>
<dbReference type="Ensembl" id="ENSLACT00000020291.1">
    <property type="protein sequence ID" value="ENSLACP00000020153.1"/>
    <property type="gene ID" value="ENSLACG00000017712.1"/>
</dbReference>
<dbReference type="eggNOG" id="ENOG502RYRI">
    <property type="taxonomic scope" value="Eukaryota"/>
</dbReference>
<dbReference type="InterPro" id="IPR050735">
    <property type="entry name" value="Kininogen_Fetuin_HRG"/>
</dbReference>
<dbReference type="InParanoid" id="H3BE32"/>